<dbReference type="InterPro" id="IPR027372">
    <property type="entry name" value="Phytase-like_dom"/>
</dbReference>
<keyword evidence="4" id="KW-1185">Reference proteome</keyword>
<comment type="caution">
    <text evidence="3">The sequence shown here is derived from an EMBL/GenBank/DDBJ whole genome shotgun (WGS) entry which is preliminary data.</text>
</comment>
<evidence type="ECO:0000256" key="1">
    <source>
        <dbReference type="SAM" id="SignalP"/>
    </source>
</evidence>
<feature type="signal peptide" evidence="1">
    <location>
        <begin position="1"/>
        <end position="30"/>
    </location>
</feature>
<dbReference type="Proteomes" id="UP001152604">
    <property type="component" value="Unassembled WGS sequence"/>
</dbReference>
<dbReference type="InterPro" id="IPR014567">
    <property type="entry name" value="UCP031900"/>
</dbReference>
<accession>A0ABN8KHD9</accession>
<dbReference type="RefSeq" id="WP_254028232.1">
    <property type="nucleotide sequence ID" value="NZ_CAKXZS010000089.1"/>
</dbReference>
<evidence type="ECO:0000313" key="3">
    <source>
        <dbReference type="EMBL" id="CAH2408199.1"/>
    </source>
</evidence>
<keyword evidence="1" id="KW-0732">Signal</keyword>
<dbReference type="Pfam" id="PF13449">
    <property type="entry name" value="Phytase-like"/>
    <property type="match status" value="1"/>
</dbReference>
<sequence>MIFSRGGFRHTLFAATALFVAGIALSPCIAAGTVSVEPIEISARTITRFHIGRDEKRFGPLEFVGGLEMTSPSRDFGALSAFRFLKPGSNFIGVADTGFWFFGTVTHDAEKRPSGIQNFRMQEMADEAGQLIDEKWDVDAEGLAVKDGIATVGFERNPRVAQFSIAPEEMKPPFRQLDFLVPAWELRRNRGFETITHANPHGQHEGGLVVVSEKSLDKSGNIYAAVIEGPHKGVFTVKRNGDFDITDGAFLPDGDLLLLERSFSMAGGVKMRLRRIYGESVEKGAVADGPVLMQADMGYQIDNMEGLDVWTRDDGALMVSLVSDDNHSVLQRNLYLEFVLHED</sequence>
<feature type="domain" description="Phytase-like" evidence="2">
    <location>
        <begin position="75"/>
        <end position="327"/>
    </location>
</feature>
<gene>
    <name evidence="3" type="ORF">MES4922_90129</name>
</gene>
<protein>
    <submittedName>
        <fullName evidence="3">Phytase-like domain-containing protein</fullName>
    </submittedName>
</protein>
<feature type="chain" id="PRO_5046451974" evidence="1">
    <location>
        <begin position="31"/>
        <end position="343"/>
    </location>
</feature>
<dbReference type="EMBL" id="CAKXZS010000089">
    <property type="protein sequence ID" value="CAH2408199.1"/>
    <property type="molecule type" value="Genomic_DNA"/>
</dbReference>
<proteinExistence type="predicted"/>
<reference evidence="3" key="1">
    <citation type="submission" date="2022-03" db="EMBL/GenBank/DDBJ databases">
        <authorList>
            <person name="Brunel B."/>
        </authorList>
    </citation>
    <scope>NUCLEOTIDE SEQUENCE</scope>
    <source>
        <strain evidence="3">STM4922sample</strain>
    </source>
</reference>
<evidence type="ECO:0000259" key="2">
    <source>
        <dbReference type="Pfam" id="PF13449"/>
    </source>
</evidence>
<organism evidence="3 4">
    <name type="scientific">Mesorhizobium ventifaucium</name>
    <dbReference type="NCBI Taxonomy" id="666020"/>
    <lineage>
        <taxon>Bacteria</taxon>
        <taxon>Pseudomonadati</taxon>
        <taxon>Pseudomonadota</taxon>
        <taxon>Alphaproteobacteria</taxon>
        <taxon>Hyphomicrobiales</taxon>
        <taxon>Phyllobacteriaceae</taxon>
        <taxon>Mesorhizobium</taxon>
    </lineage>
</organism>
<name>A0ABN8KHD9_9HYPH</name>
<dbReference type="PIRSF" id="PIRSF031900">
    <property type="entry name" value="UCP031900"/>
    <property type="match status" value="1"/>
</dbReference>
<evidence type="ECO:0000313" key="4">
    <source>
        <dbReference type="Proteomes" id="UP001152604"/>
    </source>
</evidence>